<dbReference type="EC" id="1.14.11.2" evidence="5"/>
<dbReference type="InterPro" id="IPR006620">
    <property type="entry name" value="Pro_4_hyd_alph"/>
</dbReference>
<keyword evidence="6" id="KW-0479">Metal-binding</keyword>
<comment type="similarity">
    <text evidence="4">Belongs to the P4HA family.</text>
</comment>
<keyword evidence="7" id="KW-0256">Endoplasmic reticulum</keyword>
<accession>A0A7M5WTE5</accession>
<comment type="cofactor">
    <cofactor evidence="1">
        <name>L-ascorbate</name>
        <dbReference type="ChEBI" id="CHEBI:38290"/>
    </cofactor>
</comment>
<evidence type="ECO:0000313" key="17">
    <source>
        <dbReference type="Proteomes" id="UP000594262"/>
    </source>
</evidence>
<keyword evidence="17" id="KW-1185">Reference proteome</keyword>
<feature type="signal peptide" evidence="14">
    <location>
        <begin position="1"/>
        <end position="19"/>
    </location>
</feature>
<evidence type="ECO:0000313" key="16">
    <source>
        <dbReference type="EnsemblMetazoa" id="CLYHEMP012836.1"/>
    </source>
</evidence>
<dbReference type="Pfam" id="PF13640">
    <property type="entry name" value="2OG-FeII_Oxy_3"/>
    <property type="match status" value="1"/>
</dbReference>
<keyword evidence="11" id="KW-0408">Iron</keyword>
<dbReference type="InterPro" id="IPR005123">
    <property type="entry name" value="Oxoglu/Fe-dep_dioxygenase_dom"/>
</dbReference>
<evidence type="ECO:0000256" key="8">
    <source>
        <dbReference type="ARBA" id="ARBA00022896"/>
    </source>
</evidence>
<dbReference type="FunFam" id="2.60.120.620:FF:000001">
    <property type="entry name" value="Prolyl 4-hydroxylase subunit alpha 2"/>
    <property type="match status" value="1"/>
</dbReference>
<dbReference type="SMART" id="SM00702">
    <property type="entry name" value="P4Hc"/>
    <property type="match status" value="1"/>
</dbReference>
<sequence>MRIILQILFLVILLFETEAKSKSEEYQKPKHDFFTSASDMEVLLNVEKKLSKKFLRYVRKEEERLDKLEDEIRNIEDGWPQPGRSKAQWLSHVTNSYTILKRFSTFWPKIGDFSKSNTTKDHMLRLFSDLSRIKESLPAEEDMKGALNAVFRLQDTYDLPAADFIDGLGGDRAHKLSVEEIFEIGFLCVGINDHYHAQQWLNEALNRFPVGIQQVGFLDRISLLEYLAWSEYHLGHLEQAVNLTAQIVHIDPTHKSAPINLELYQHDLKASQFNPNIRKKVFRREKDWQTRHNNLCNGKEVMEQEIIDKLYCEFDNKRHPRFILKPLKVEHLYNEPGLTMYHDLLRDWEIDAVKEKARPLLKRATVHDPKTGELVFADYRISKSAWLKPEMDQIANHVINKVGDVINLDMRYSESLQVQNYGLAGQYEPHFDHSTVRTPKQFKELGGNRIATMLLYMSEVERGGATIFVNTGPGVAIWPEKGAGVFWYNLLRNGDGDKKTRHAGCPVLVGHKWVSNLWIHEHGQEFRRQCSLNMHE</sequence>
<keyword evidence="8" id="KW-0847">Vitamin C</keyword>
<evidence type="ECO:0000256" key="5">
    <source>
        <dbReference type="ARBA" id="ARBA00012269"/>
    </source>
</evidence>
<proteinExistence type="inferred from homology"/>
<dbReference type="Gene3D" id="6.10.140.1460">
    <property type="match status" value="1"/>
</dbReference>
<dbReference type="Proteomes" id="UP000594262">
    <property type="component" value="Unplaced"/>
</dbReference>
<evidence type="ECO:0000256" key="7">
    <source>
        <dbReference type="ARBA" id="ARBA00022824"/>
    </source>
</evidence>
<evidence type="ECO:0000256" key="2">
    <source>
        <dbReference type="ARBA" id="ARBA00002035"/>
    </source>
</evidence>
<comment type="function">
    <text evidence="2">Catalyzes the post-translational formation of 4-hydroxyproline in -Xaa-Pro-Gly- sequences in collagens and other proteins.</text>
</comment>
<evidence type="ECO:0000256" key="3">
    <source>
        <dbReference type="ARBA" id="ARBA00004319"/>
    </source>
</evidence>
<evidence type="ECO:0000256" key="12">
    <source>
        <dbReference type="ARBA" id="ARBA00023180"/>
    </source>
</evidence>
<evidence type="ECO:0000256" key="1">
    <source>
        <dbReference type="ARBA" id="ARBA00001961"/>
    </source>
</evidence>
<comment type="subcellular location">
    <subcellularLocation>
        <location evidence="3">Endoplasmic reticulum lumen</location>
    </subcellularLocation>
</comment>
<dbReference type="GO" id="GO:0004656">
    <property type="term" value="F:procollagen-proline 4-dioxygenase activity"/>
    <property type="evidence" value="ECO:0007669"/>
    <property type="project" value="UniProtKB-EC"/>
</dbReference>
<evidence type="ECO:0000256" key="14">
    <source>
        <dbReference type="SAM" id="SignalP"/>
    </source>
</evidence>
<dbReference type="Pfam" id="PF23558">
    <property type="entry name" value="TPR_P4H"/>
    <property type="match status" value="1"/>
</dbReference>
<dbReference type="Gene3D" id="2.60.120.620">
    <property type="entry name" value="q2cbj1_9rhob like domain"/>
    <property type="match status" value="1"/>
</dbReference>
<evidence type="ECO:0000256" key="6">
    <source>
        <dbReference type="ARBA" id="ARBA00022723"/>
    </source>
</evidence>
<name>A0A7M5WTE5_9CNID</name>
<keyword evidence="12" id="KW-0325">Glycoprotein</keyword>
<organism evidence="16 17">
    <name type="scientific">Clytia hemisphaerica</name>
    <dbReference type="NCBI Taxonomy" id="252671"/>
    <lineage>
        <taxon>Eukaryota</taxon>
        <taxon>Metazoa</taxon>
        <taxon>Cnidaria</taxon>
        <taxon>Hydrozoa</taxon>
        <taxon>Hydroidolina</taxon>
        <taxon>Leptothecata</taxon>
        <taxon>Obeliida</taxon>
        <taxon>Clytiidae</taxon>
        <taxon>Clytia</taxon>
    </lineage>
</organism>
<protein>
    <recommendedName>
        <fullName evidence="5">procollagen-proline 4-dioxygenase</fullName>
        <ecNumber evidence="5">1.14.11.2</ecNumber>
    </recommendedName>
</protein>
<keyword evidence="10" id="KW-0560">Oxidoreductase</keyword>
<dbReference type="Gene3D" id="1.25.40.10">
    <property type="entry name" value="Tetratricopeptide repeat domain"/>
    <property type="match status" value="1"/>
</dbReference>
<evidence type="ECO:0000256" key="11">
    <source>
        <dbReference type="ARBA" id="ARBA00023004"/>
    </source>
</evidence>
<keyword evidence="9" id="KW-0223">Dioxygenase</keyword>
<dbReference type="PANTHER" id="PTHR10869:SF244">
    <property type="entry name" value="PROLYL 4-HYDROXYLASE SUBUNIT ALPHA-2"/>
    <property type="match status" value="1"/>
</dbReference>
<dbReference type="RefSeq" id="XP_066936719.1">
    <property type="nucleotide sequence ID" value="XM_067080618.1"/>
</dbReference>
<dbReference type="InterPro" id="IPR011990">
    <property type="entry name" value="TPR-like_helical_dom_sf"/>
</dbReference>
<dbReference type="GO" id="GO:0031418">
    <property type="term" value="F:L-ascorbic acid binding"/>
    <property type="evidence" value="ECO:0007669"/>
    <property type="project" value="UniProtKB-KW"/>
</dbReference>
<dbReference type="InterPro" id="IPR059068">
    <property type="entry name" value="TPR_P4H"/>
</dbReference>
<evidence type="ECO:0000256" key="13">
    <source>
        <dbReference type="SAM" id="Coils"/>
    </source>
</evidence>
<dbReference type="PANTHER" id="PTHR10869">
    <property type="entry name" value="PROLYL 4-HYDROXYLASE ALPHA SUBUNIT"/>
    <property type="match status" value="1"/>
</dbReference>
<dbReference type="GO" id="GO:0005506">
    <property type="term" value="F:iron ion binding"/>
    <property type="evidence" value="ECO:0007669"/>
    <property type="project" value="InterPro"/>
</dbReference>
<dbReference type="AlphaFoldDB" id="A0A7M5WTE5"/>
<dbReference type="InterPro" id="IPR045054">
    <property type="entry name" value="P4HA-like"/>
</dbReference>
<dbReference type="GeneID" id="136824627"/>
<dbReference type="InterPro" id="IPR013547">
    <property type="entry name" value="P4H_N"/>
</dbReference>
<dbReference type="SUPFAM" id="SSF48452">
    <property type="entry name" value="TPR-like"/>
    <property type="match status" value="1"/>
</dbReference>
<evidence type="ECO:0000256" key="4">
    <source>
        <dbReference type="ARBA" id="ARBA00006511"/>
    </source>
</evidence>
<dbReference type="Pfam" id="PF08336">
    <property type="entry name" value="P4Ha_N"/>
    <property type="match status" value="1"/>
</dbReference>
<keyword evidence="14" id="KW-0732">Signal</keyword>
<feature type="coiled-coil region" evidence="13">
    <location>
        <begin position="51"/>
        <end position="78"/>
    </location>
</feature>
<evidence type="ECO:0000256" key="10">
    <source>
        <dbReference type="ARBA" id="ARBA00023002"/>
    </source>
</evidence>
<dbReference type="EnsemblMetazoa" id="CLYHEMT012836.1">
    <property type="protein sequence ID" value="CLYHEMP012836.1"/>
    <property type="gene ID" value="CLYHEMG012836"/>
</dbReference>
<keyword evidence="13" id="KW-0175">Coiled coil</keyword>
<dbReference type="PROSITE" id="PS51471">
    <property type="entry name" value="FE2OG_OXY"/>
    <property type="match status" value="1"/>
</dbReference>
<feature type="domain" description="Fe2OG dioxygenase" evidence="15">
    <location>
        <begin position="412"/>
        <end position="521"/>
    </location>
</feature>
<evidence type="ECO:0000256" key="9">
    <source>
        <dbReference type="ARBA" id="ARBA00022964"/>
    </source>
</evidence>
<dbReference type="InterPro" id="IPR044862">
    <property type="entry name" value="Pro_4_hyd_alph_FE2OG_OXY"/>
</dbReference>
<dbReference type="OrthoDB" id="420380at2759"/>
<reference evidence="16" key="1">
    <citation type="submission" date="2021-01" db="UniProtKB">
        <authorList>
            <consortium name="EnsemblMetazoa"/>
        </authorList>
    </citation>
    <scope>IDENTIFICATION</scope>
</reference>
<dbReference type="GO" id="GO:0005788">
    <property type="term" value="C:endoplasmic reticulum lumen"/>
    <property type="evidence" value="ECO:0007669"/>
    <property type="project" value="UniProtKB-SubCell"/>
</dbReference>
<evidence type="ECO:0000259" key="15">
    <source>
        <dbReference type="PROSITE" id="PS51471"/>
    </source>
</evidence>
<feature type="chain" id="PRO_5029783492" description="procollagen-proline 4-dioxygenase" evidence="14">
    <location>
        <begin position="20"/>
        <end position="536"/>
    </location>
</feature>